<gene>
    <name evidence="2" type="ORF">QWZ10_18750</name>
</gene>
<evidence type="ECO:0000256" key="1">
    <source>
        <dbReference type="SAM" id="MobiDB-lite"/>
    </source>
</evidence>
<evidence type="ECO:0000313" key="2">
    <source>
        <dbReference type="EMBL" id="MDN3713252.1"/>
    </source>
</evidence>
<accession>A0ABT8D911</accession>
<organism evidence="2 3">
    <name type="scientific">Paracoccus cavernae</name>
    <dbReference type="NCBI Taxonomy" id="1571207"/>
    <lineage>
        <taxon>Bacteria</taxon>
        <taxon>Pseudomonadati</taxon>
        <taxon>Pseudomonadota</taxon>
        <taxon>Alphaproteobacteria</taxon>
        <taxon>Rhodobacterales</taxon>
        <taxon>Paracoccaceae</taxon>
        <taxon>Paracoccus</taxon>
    </lineage>
</organism>
<sequence>MSRTRIVQMLRVLLPLAALVLLSTLFLFSGNREDGESLLPYAEVTPETLAERPSVINPTYAGVARDGTEISMSADSANPATGTRGGSLTSADGASTIDNVSMMLRDTAGVVTDLVAGSGELADGRVHLREGVKVTTSAGWAMTSSALEAELATGTLSTKEQVDVLAPFGTLTAQEMKLRSLPDGSGQRVLDLKGGVRMIYRP</sequence>
<dbReference type="EMBL" id="JAUFRC010000001">
    <property type="protein sequence ID" value="MDN3713252.1"/>
    <property type="molecule type" value="Genomic_DNA"/>
</dbReference>
<feature type="region of interest" description="Disordered" evidence="1">
    <location>
        <begin position="72"/>
        <end position="92"/>
    </location>
</feature>
<dbReference type="RefSeq" id="WP_377684951.1">
    <property type="nucleotide sequence ID" value="NZ_JBHMDZ010000006.1"/>
</dbReference>
<evidence type="ECO:0008006" key="4">
    <source>
        <dbReference type="Google" id="ProtNLM"/>
    </source>
</evidence>
<reference evidence="3" key="1">
    <citation type="journal article" date="2019" name="Int. J. Syst. Evol. Microbiol.">
        <title>The Global Catalogue of Microorganisms (GCM) 10K type strain sequencing project: providing services to taxonomists for standard genome sequencing and annotation.</title>
        <authorList>
            <consortium name="The Broad Institute Genomics Platform"/>
            <consortium name="The Broad Institute Genome Sequencing Center for Infectious Disease"/>
            <person name="Wu L."/>
            <person name="Ma J."/>
        </authorList>
    </citation>
    <scope>NUCLEOTIDE SEQUENCE [LARGE SCALE GENOMIC DNA]</scope>
    <source>
        <strain evidence="3">CECT 8482</strain>
    </source>
</reference>
<dbReference type="Proteomes" id="UP001243846">
    <property type="component" value="Unassembled WGS sequence"/>
</dbReference>
<name>A0ABT8D911_9RHOB</name>
<protein>
    <recommendedName>
        <fullName evidence="4">LPS export ABC transporter periplasmic protein LptC</fullName>
    </recommendedName>
</protein>
<comment type="caution">
    <text evidence="2">The sequence shown here is derived from an EMBL/GenBank/DDBJ whole genome shotgun (WGS) entry which is preliminary data.</text>
</comment>
<keyword evidence="3" id="KW-1185">Reference proteome</keyword>
<evidence type="ECO:0000313" key="3">
    <source>
        <dbReference type="Proteomes" id="UP001243846"/>
    </source>
</evidence>
<proteinExistence type="predicted"/>